<name>A0ACC0KC55_CHOFU</name>
<proteinExistence type="predicted"/>
<gene>
    <name evidence="1" type="ORF">MSG28_012106</name>
</gene>
<sequence length="141" mass="15523">MRSSGKWVIGTDLPYEDVSLAHDLSTFLILFVFQRACGIHECFSTSTLYLSLVVAPSAATVLNRCQVRGKECCVSRGHRLAGGEQAAVDLRGRAVHVMLFRPYPQASRSHDPTSCRASRSGPGFWGILVTDPRVKSQMQIK</sequence>
<evidence type="ECO:0000313" key="1">
    <source>
        <dbReference type="EMBL" id="KAI8433944.1"/>
    </source>
</evidence>
<keyword evidence="2" id="KW-1185">Reference proteome</keyword>
<organism evidence="1 2">
    <name type="scientific">Choristoneura fumiferana</name>
    <name type="common">Spruce budworm moth</name>
    <name type="synonym">Archips fumiferana</name>
    <dbReference type="NCBI Taxonomy" id="7141"/>
    <lineage>
        <taxon>Eukaryota</taxon>
        <taxon>Metazoa</taxon>
        <taxon>Ecdysozoa</taxon>
        <taxon>Arthropoda</taxon>
        <taxon>Hexapoda</taxon>
        <taxon>Insecta</taxon>
        <taxon>Pterygota</taxon>
        <taxon>Neoptera</taxon>
        <taxon>Endopterygota</taxon>
        <taxon>Lepidoptera</taxon>
        <taxon>Glossata</taxon>
        <taxon>Ditrysia</taxon>
        <taxon>Tortricoidea</taxon>
        <taxon>Tortricidae</taxon>
        <taxon>Tortricinae</taxon>
        <taxon>Choristoneura</taxon>
    </lineage>
</organism>
<accession>A0ACC0KC55</accession>
<reference evidence="1 2" key="1">
    <citation type="journal article" date="2022" name="Genome Biol. Evol.">
        <title>The Spruce Budworm Genome: Reconstructing the Evolutionary History of Antifreeze Proteins.</title>
        <authorList>
            <person name="Beliveau C."/>
            <person name="Gagne P."/>
            <person name="Picq S."/>
            <person name="Vernygora O."/>
            <person name="Keeling C.I."/>
            <person name="Pinkney K."/>
            <person name="Doucet D."/>
            <person name="Wen F."/>
            <person name="Johnston J.S."/>
            <person name="Maaroufi H."/>
            <person name="Boyle B."/>
            <person name="Laroche J."/>
            <person name="Dewar K."/>
            <person name="Juretic N."/>
            <person name="Blackburn G."/>
            <person name="Nisole A."/>
            <person name="Brunet B."/>
            <person name="Brandao M."/>
            <person name="Lumley L."/>
            <person name="Duan J."/>
            <person name="Quan G."/>
            <person name="Lucarotti C.J."/>
            <person name="Roe A.D."/>
            <person name="Sperling F.A.H."/>
            <person name="Levesque R.C."/>
            <person name="Cusson M."/>
        </authorList>
    </citation>
    <scope>NUCLEOTIDE SEQUENCE [LARGE SCALE GENOMIC DNA]</scope>
    <source>
        <strain evidence="1">Glfc:IPQL:Cfum</strain>
    </source>
</reference>
<protein>
    <submittedName>
        <fullName evidence="1">Uncharacterized protein</fullName>
    </submittedName>
</protein>
<evidence type="ECO:0000313" key="2">
    <source>
        <dbReference type="Proteomes" id="UP001064048"/>
    </source>
</evidence>
<dbReference type="EMBL" id="CM046121">
    <property type="protein sequence ID" value="KAI8433944.1"/>
    <property type="molecule type" value="Genomic_DNA"/>
</dbReference>
<comment type="caution">
    <text evidence="1">The sequence shown here is derived from an EMBL/GenBank/DDBJ whole genome shotgun (WGS) entry which is preliminary data.</text>
</comment>
<dbReference type="Proteomes" id="UP001064048">
    <property type="component" value="Chromosome 21"/>
</dbReference>